<evidence type="ECO:0000256" key="1">
    <source>
        <dbReference type="SAM" id="Phobius"/>
    </source>
</evidence>
<keyword evidence="1" id="KW-1133">Transmembrane helix</keyword>
<proteinExistence type="predicted"/>
<organism evidence="2 3">
    <name type="scientific">Gymnopus androsaceus JB14</name>
    <dbReference type="NCBI Taxonomy" id="1447944"/>
    <lineage>
        <taxon>Eukaryota</taxon>
        <taxon>Fungi</taxon>
        <taxon>Dikarya</taxon>
        <taxon>Basidiomycota</taxon>
        <taxon>Agaricomycotina</taxon>
        <taxon>Agaricomycetes</taxon>
        <taxon>Agaricomycetidae</taxon>
        <taxon>Agaricales</taxon>
        <taxon>Marasmiineae</taxon>
        <taxon>Omphalotaceae</taxon>
        <taxon>Gymnopus</taxon>
    </lineage>
</organism>
<feature type="transmembrane region" description="Helical" evidence="1">
    <location>
        <begin position="39"/>
        <end position="57"/>
    </location>
</feature>
<sequence>DDNQPVIIHASAAKGHAVLNKYYSKTDDSRMYQLCMSMYLFYLFFVLSGFADMLVVLHPRYKMSYFTKASWEMDWIDTAR</sequence>
<evidence type="ECO:0000313" key="2">
    <source>
        <dbReference type="EMBL" id="KAE9391883.1"/>
    </source>
</evidence>
<dbReference type="EMBL" id="ML769610">
    <property type="protein sequence ID" value="KAE9391883.1"/>
    <property type="molecule type" value="Genomic_DNA"/>
</dbReference>
<evidence type="ECO:0000313" key="3">
    <source>
        <dbReference type="Proteomes" id="UP000799118"/>
    </source>
</evidence>
<accession>A0A6A4H2F7</accession>
<keyword evidence="3" id="KW-1185">Reference proteome</keyword>
<keyword evidence="1" id="KW-0472">Membrane</keyword>
<protein>
    <submittedName>
        <fullName evidence="2">Uncharacterized protein</fullName>
    </submittedName>
</protein>
<reference evidence="2" key="1">
    <citation type="journal article" date="2019" name="Environ. Microbiol.">
        <title>Fungal ecological strategies reflected in gene transcription - a case study of two litter decomposers.</title>
        <authorList>
            <person name="Barbi F."/>
            <person name="Kohler A."/>
            <person name="Barry K."/>
            <person name="Baskaran P."/>
            <person name="Daum C."/>
            <person name="Fauchery L."/>
            <person name="Ihrmark K."/>
            <person name="Kuo A."/>
            <person name="LaButti K."/>
            <person name="Lipzen A."/>
            <person name="Morin E."/>
            <person name="Grigoriev I.V."/>
            <person name="Henrissat B."/>
            <person name="Lindahl B."/>
            <person name="Martin F."/>
        </authorList>
    </citation>
    <scope>NUCLEOTIDE SEQUENCE</scope>
    <source>
        <strain evidence="2">JB14</strain>
    </source>
</reference>
<feature type="non-terminal residue" evidence="2">
    <location>
        <position position="1"/>
    </location>
</feature>
<dbReference type="AlphaFoldDB" id="A0A6A4H2F7"/>
<keyword evidence="1" id="KW-0812">Transmembrane</keyword>
<gene>
    <name evidence="2" type="ORF">BT96DRAFT_831397</name>
</gene>
<dbReference type="OrthoDB" id="3359487at2759"/>
<dbReference type="Proteomes" id="UP000799118">
    <property type="component" value="Unassembled WGS sequence"/>
</dbReference>
<name>A0A6A4H2F7_9AGAR</name>